<dbReference type="SUPFAM" id="SSF46689">
    <property type="entry name" value="Homeodomain-like"/>
    <property type="match status" value="2"/>
</dbReference>
<dbReference type="EMBL" id="FQUG01000002">
    <property type="protein sequence ID" value="SHE43736.1"/>
    <property type="molecule type" value="Genomic_DNA"/>
</dbReference>
<evidence type="ECO:0000256" key="4">
    <source>
        <dbReference type="ARBA" id="ARBA00023159"/>
    </source>
</evidence>
<keyword evidence="8" id="KW-1185">Reference proteome</keyword>
<evidence type="ECO:0000256" key="3">
    <source>
        <dbReference type="ARBA" id="ARBA00023125"/>
    </source>
</evidence>
<evidence type="ECO:0000256" key="5">
    <source>
        <dbReference type="ARBA" id="ARBA00023163"/>
    </source>
</evidence>
<dbReference type="PANTHER" id="PTHR46796">
    <property type="entry name" value="HTH-TYPE TRANSCRIPTIONAL ACTIVATOR RHAS-RELATED"/>
    <property type="match status" value="1"/>
</dbReference>
<dbReference type="SUPFAM" id="SSF51215">
    <property type="entry name" value="Regulatory protein AraC"/>
    <property type="match status" value="1"/>
</dbReference>
<keyword evidence="3 7" id="KW-0238">DNA-binding</keyword>
<evidence type="ECO:0000259" key="6">
    <source>
        <dbReference type="PROSITE" id="PS01124"/>
    </source>
</evidence>
<dbReference type="InterPro" id="IPR050204">
    <property type="entry name" value="AraC_XylS_family_regulators"/>
</dbReference>
<dbReference type="GO" id="GO:0043565">
    <property type="term" value="F:sequence-specific DNA binding"/>
    <property type="evidence" value="ECO:0007669"/>
    <property type="project" value="InterPro"/>
</dbReference>
<name>A0A1M4TH24_9FIRM</name>
<dbReference type="Proteomes" id="UP000184404">
    <property type="component" value="Unassembled WGS sequence"/>
</dbReference>
<accession>A0A1M4TH24</accession>
<dbReference type="AlphaFoldDB" id="A0A1M4TH24"/>
<feature type="domain" description="HTH araC/xylS-type" evidence="6">
    <location>
        <begin position="184"/>
        <end position="283"/>
    </location>
</feature>
<gene>
    <name evidence="7" type="ORF">SAMN02745190_00478</name>
</gene>
<dbReference type="PANTHER" id="PTHR46796:SF13">
    <property type="entry name" value="HTH-TYPE TRANSCRIPTIONAL ACTIVATOR RHAS"/>
    <property type="match status" value="1"/>
</dbReference>
<keyword evidence="4" id="KW-0010">Activator</keyword>
<dbReference type="OrthoDB" id="9774814at2"/>
<evidence type="ECO:0000256" key="2">
    <source>
        <dbReference type="ARBA" id="ARBA00023015"/>
    </source>
</evidence>
<evidence type="ECO:0000313" key="7">
    <source>
        <dbReference type="EMBL" id="SHE43736.1"/>
    </source>
</evidence>
<reference evidence="7 8" key="1">
    <citation type="submission" date="2016-11" db="EMBL/GenBank/DDBJ databases">
        <authorList>
            <person name="Jaros S."/>
            <person name="Januszkiewicz K."/>
            <person name="Wedrychowicz H."/>
        </authorList>
    </citation>
    <scope>NUCLEOTIDE SEQUENCE [LARGE SCALE GENOMIC DNA]</scope>
    <source>
        <strain evidence="7 8">DSM 10502</strain>
    </source>
</reference>
<dbReference type="Pfam" id="PF02311">
    <property type="entry name" value="AraC_binding"/>
    <property type="match status" value="1"/>
</dbReference>
<dbReference type="InterPro" id="IPR018062">
    <property type="entry name" value="HTH_AraC-typ_CS"/>
</dbReference>
<dbReference type="PROSITE" id="PS00041">
    <property type="entry name" value="HTH_ARAC_FAMILY_1"/>
    <property type="match status" value="1"/>
</dbReference>
<evidence type="ECO:0000313" key="8">
    <source>
        <dbReference type="Proteomes" id="UP000184404"/>
    </source>
</evidence>
<protein>
    <submittedName>
        <fullName evidence="7">AraC-type DNA-binding protein</fullName>
    </submittedName>
</protein>
<dbReference type="InterPro" id="IPR018060">
    <property type="entry name" value="HTH_AraC"/>
</dbReference>
<dbReference type="InterPro" id="IPR003313">
    <property type="entry name" value="AraC-bd"/>
</dbReference>
<dbReference type="PROSITE" id="PS01124">
    <property type="entry name" value="HTH_ARAC_FAMILY_2"/>
    <property type="match status" value="1"/>
</dbReference>
<dbReference type="Gene3D" id="1.10.10.60">
    <property type="entry name" value="Homeodomain-like"/>
    <property type="match status" value="2"/>
</dbReference>
<dbReference type="InterPro" id="IPR014710">
    <property type="entry name" value="RmlC-like_jellyroll"/>
</dbReference>
<organism evidence="7 8">
    <name type="scientific">Schwartzia succinivorans DSM 10502</name>
    <dbReference type="NCBI Taxonomy" id="1123243"/>
    <lineage>
        <taxon>Bacteria</taxon>
        <taxon>Bacillati</taxon>
        <taxon>Bacillota</taxon>
        <taxon>Negativicutes</taxon>
        <taxon>Selenomonadales</taxon>
        <taxon>Selenomonadaceae</taxon>
        <taxon>Schwartzia</taxon>
    </lineage>
</organism>
<evidence type="ECO:0000256" key="1">
    <source>
        <dbReference type="ARBA" id="ARBA00022490"/>
    </source>
</evidence>
<dbReference type="Gene3D" id="2.60.120.10">
    <property type="entry name" value="Jelly Rolls"/>
    <property type="match status" value="1"/>
</dbReference>
<dbReference type="GO" id="GO:0003700">
    <property type="term" value="F:DNA-binding transcription factor activity"/>
    <property type="evidence" value="ECO:0007669"/>
    <property type="project" value="InterPro"/>
</dbReference>
<proteinExistence type="predicted"/>
<dbReference type="InterPro" id="IPR009057">
    <property type="entry name" value="Homeodomain-like_sf"/>
</dbReference>
<sequence length="287" mass="33130">MDKPRESYEKRGYLKEGFRVFRLSDAAMEPIPFHYHDFHKILVFLSGNVDYTIEGRTWTLSPRDLVFVRAGEIHRPEPEAGVPYERIVIYVSPSFFEQYKRGTEDLSLCFEGPVAEAVVHLAPGKTHDLLFHLEKLEQTTHAKGFANPLYVEMLFVEFLILLNRAMLKSELDPLAPVLHDEKIQQVIKIINARLEEPLSIDALAAEIFVSRSYLMHCFKEATGCTIQQYIKSKRLLKARLLLLHSPDETLDTIARTAGFDGYLPFFRAFKKEFGKTPQEWKAENLIK</sequence>
<dbReference type="SMART" id="SM00342">
    <property type="entry name" value="HTH_ARAC"/>
    <property type="match status" value="1"/>
</dbReference>
<keyword evidence="2" id="KW-0805">Transcription regulation</keyword>
<dbReference type="Pfam" id="PF12833">
    <property type="entry name" value="HTH_18"/>
    <property type="match status" value="1"/>
</dbReference>
<dbReference type="InterPro" id="IPR037923">
    <property type="entry name" value="HTH-like"/>
</dbReference>
<dbReference type="STRING" id="1123243.SAMN02745190_00478"/>
<dbReference type="RefSeq" id="WP_072934566.1">
    <property type="nucleotide sequence ID" value="NZ_FQUG01000002.1"/>
</dbReference>
<keyword evidence="1" id="KW-0963">Cytoplasm</keyword>
<keyword evidence="5" id="KW-0804">Transcription</keyword>